<feature type="domain" description="RNA 2-O ribose methyltransferase substrate binding" evidence="7">
    <location>
        <begin position="5"/>
        <end position="81"/>
    </location>
</feature>
<keyword evidence="5 6" id="KW-0949">S-adenosyl-L-methionine</keyword>
<dbReference type="PANTHER" id="PTHR46429">
    <property type="entry name" value="23S RRNA (GUANOSINE-2'-O-)-METHYLTRANSFERASE RLMB"/>
    <property type="match status" value="1"/>
</dbReference>
<dbReference type="STRING" id="45076.Lwor_0602"/>
<dbReference type="CDD" id="cd18103">
    <property type="entry name" value="SpoU-like_RlmB"/>
    <property type="match status" value="1"/>
</dbReference>
<feature type="binding site" evidence="6">
    <location>
        <position position="227"/>
    </location>
    <ligand>
        <name>S-adenosyl-L-methionine</name>
        <dbReference type="ChEBI" id="CHEBI:59789"/>
    </ligand>
</feature>
<dbReference type="SUPFAM" id="SSF55315">
    <property type="entry name" value="L30e-like"/>
    <property type="match status" value="1"/>
</dbReference>
<dbReference type="PATRIC" id="fig|45076.6.peg.663"/>
<dbReference type="GO" id="GO:0070039">
    <property type="term" value="F:rRNA (guanosine-2'-O-)-methyltransferase activity"/>
    <property type="evidence" value="ECO:0007669"/>
    <property type="project" value="UniProtKB-UniRule"/>
</dbReference>
<comment type="caution">
    <text evidence="8">The sequence shown here is derived from an EMBL/GenBank/DDBJ whole genome shotgun (WGS) entry which is preliminary data.</text>
</comment>
<dbReference type="EMBL" id="LNZC01000004">
    <property type="protein sequence ID" value="KTD81564.1"/>
    <property type="molecule type" value="Genomic_DNA"/>
</dbReference>
<sequence length="249" mass="26865">MSEQLVYGVHAVSALFANPRRVVNTLFVSQDRIDRRVQDVLDKAEQAKVRIEKLSAQKMNQRFAEFTHQGLVASVRPLPEYNESDLVSLLETCKKPGLVLILDGITDPHNLGACLRSADATGVDFVVIPKDKSASITPVVSKVACGAAESVPLVRVTNLARAMDILKEEGVWIYGAAGEAESSLYQIDCTGTVAIALGAEGEGLRRLTREHCDGLFSLPMAGTVDSLNVSVATGVSLYEVIRQRQQGSV</sequence>
<proteinExistence type="inferred from homology"/>
<accession>A0A0W1AJL8</accession>
<dbReference type="NCBIfam" id="TIGR00186">
    <property type="entry name" value="rRNA_methyl_3"/>
    <property type="match status" value="1"/>
</dbReference>
<dbReference type="Gene3D" id="3.40.1280.10">
    <property type="match status" value="1"/>
</dbReference>
<keyword evidence="4 6" id="KW-0808">Transferase</keyword>
<protein>
    <recommendedName>
        <fullName evidence="6">23S rRNA (guanosine-2'-O-)-methyltransferase RlmB</fullName>
        <ecNumber evidence="6">2.1.1.185</ecNumber>
    </recommendedName>
    <alternativeName>
        <fullName evidence="6">23S rRNA (guanosine2251 2'-O)-methyltransferase</fullName>
    </alternativeName>
    <alternativeName>
        <fullName evidence="6">23S rRNA Gm2251 2'-O-methyltransferase</fullName>
    </alternativeName>
</protein>
<dbReference type="Gene3D" id="3.30.1330.30">
    <property type="match status" value="1"/>
</dbReference>
<evidence type="ECO:0000256" key="1">
    <source>
        <dbReference type="ARBA" id="ARBA00022490"/>
    </source>
</evidence>
<comment type="similarity">
    <text evidence="6">Belongs to the class IV-like SAM-binding methyltransferase superfamily. RNA methyltransferase TrmH family. RlmB subfamily.</text>
</comment>
<evidence type="ECO:0000313" key="8">
    <source>
        <dbReference type="EMBL" id="KTD81564.1"/>
    </source>
</evidence>
<dbReference type="InterPro" id="IPR029026">
    <property type="entry name" value="tRNA_m1G_MTases_N"/>
</dbReference>
<dbReference type="FunFam" id="3.40.1280.10:FF:000008">
    <property type="entry name" value="Group 3 RNA methyltransferase TrmH"/>
    <property type="match status" value="1"/>
</dbReference>
<dbReference type="Pfam" id="PF08032">
    <property type="entry name" value="SpoU_sub_bind"/>
    <property type="match status" value="1"/>
</dbReference>
<evidence type="ECO:0000256" key="5">
    <source>
        <dbReference type="ARBA" id="ARBA00022691"/>
    </source>
</evidence>
<evidence type="ECO:0000256" key="6">
    <source>
        <dbReference type="HAMAP-Rule" id="MF_01887"/>
    </source>
</evidence>
<evidence type="ECO:0000259" key="7">
    <source>
        <dbReference type="SMART" id="SM00967"/>
    </source>
</evidence>
<feature type="binding site" evidence="6">
    <location>
        <position position="218"/>
    </location>
    <ligand>
        <name>S-adenosyl-L-methionine</name>
        <dbReference type="ChEBI" id="CHEBI:59789"/>
    </ligand>
</feature>
<reference evidence="8 9" key="1">
    <citation type="submission" date="2015-11" db="EMBL/GenBank/DDBJ databases">
        <title>Genomic analysis of 38 Legionella species identifies large and diverse effector repertoires.</title>
        <authorList>
            <person name="Burstein D."/>
            <person name="Amaro F."/>
            <person name="Zusman T."/>
            <person name="Lifshitz Z."/>
            <person name="Cohen O."/>
            <person name="Gilbert J.A."/>
            <person name="Pupko T."/>
            <person name="Shuman H.A."/>
            <person name="Segal G."/>
        </authorList>
    </citation>
    <scope>NUCLEOTIDE SEQUENCE [LARGE SCALE GENOMIC DNA]</scope>
    <source>
        <strain evidence="8 9">ATCC 49508</strain>
    </source>
</reference>
<keyword evidence="1 6" id="KW-0963">Cytoplasm</keyword>
<dbReference type="GO" id="GO:0003723">
    <property type="term" value="F:RNA binding"/>
    <property type="evidence" value="ECO:0007669"/>
    <property type="project" value="InterPro"/>
</dbReference>
<dbReference type="Proteomes" id="UP000054662">
    <property type="component" value="Unassembled WGS sequence"/>
</dbReference>
<keyword evidence="9" id="KW-1185">Reference proteome</keyword>
<dbReference type="InterPro" id="IPR001537">
    <property type="entry name" value="SpoU_MeTrfase"/>
</dbReference>
<organism evidence="8 9">
    <name type="scientific">Legionella worsleiensis</name>
    <dbReference type="NCBI Taxonomy" id="45076"/>
    <lineage>
        <taxon>Bacteria</taxon>
        <taxon>Pseudomonadati</taxon>
        <taxon>Pseudomonadota</taxon>
        <taxon>Gammaproteobacteria</taxon>
        <taxon>Legionellales</taxon>
        <taxon>Legionellaceae</taxon>
        <taxon>Legionella</taxon>
    </lineage>
</organism>
<gene>
    <name evidence="6" type="primary">rlmB</name>
    <name evidence="8" type="ORF">Lwor_0602</name>
</gene>
<dbReference type="OrthoDB" id="9785673at2"/>
<evidence type="ECO:0000313" key="9">
    <source>
        <dbReference type="Proteomes" id="UP000054662"/>
    </source>
</evidence>
<dbReference type="HAMAP" id="MF_01887">
    <property type="entry name" value="23SrRNA_methyltr_B"/>
    <property type="match status" value="1"/>
</dbReference>
<comment type="function">
    <text evidence="6">Specifically methylates the ribose of guanosine 2251 in 23S rRNA.</text>
</comment>
<dbReference type="RefSeq" id="WP_058492431.1">
    <property type="nucleotide sequence ID" value="NZ_CBCRUR010000006.1"/>
</dbReference>
<evidence type="ECO:0000256" key="2">
    <source>
        <dbReference type="ARBA" id="ARBA00022552"/>
    </source>
</evidence>
<comment type="catalytic activity">
    <reaction evidence="6">
        <text>guanosine(2251) in 23S rRNA + S-adenosyl-L-methionine = 2'-O-methylguanosine(2251) in 23S rRNA + S-adenosyl-L-homocysteine + H(+)</text>
        <dbReference type="Rhea" id="RHEA:24140"/>
        <dbReference type="Rhea" id="RHEA-COMP:10239"/>
        <dbReference type="Rhea" id="RHEA-COMP:10241"/>
        <dbReference type="ChEBI" id="CHEBI:15378"/>
        <dbReference type="ChEBI" id="CHEBI:57856"/>
        <dbReference type="ChEBI" id="CHEBI:59789"/>
        <dbReference type="ChEBI" id="CHEBI:74269"/>
        <dbReference type="ChEBI" id="CHEBI:74445"/>
        <dbReference type="EC" id="2.1.1.185"/>
    </reaction>
</comment>
<name>A0A0W1AJL8_9GAMM</name>
<dbReference type="PANTHER" id="PTHR46429:SF1">
    <property type="entry name" value="23S RRNA (GUANOSINE-2'-O-)-METHYLTRANSFERASE RLMB"/>
    <property type="match status" value="1"/>
</dbReference>
<dbReference type="InterPro" id="IPR024915">
    <property type="entry name" value="23S_rRNA_MeTrfase_RlmB"/>
</dbReference>
<dbReference type="InterPro" id="IPR029064">
    <property type="entry name" value="Ribosomal_eL30-like_sf"/>
</dbReference>
<evidence type="ECO:0000256" key="4">
    <source>
        <dbReference type="ARBA" id="ARBA00022679"/>
    </source>
</evidence>
<dbReference type="AlphaFoldDB" id="A0A0W1AJL8"/>
<evidence type="ECO:0000256" key="3">
    <source>
        <dbReference type="ARBA" id="ARBA00022603"/>
    </source>
</evidence>
<dbReference type="InterPro" id="IPR013123">
    <property type="entry name" value="SpoU_subst-bd"/>
</dbReference>
<dbReference type="InterPro" id="IPR029028">
    <property type="entry name" value="Alpha/beta_knot_MTases"/>
</dbReference>
<keyword evidence="2 6" id="KW-0698">rRNA processing</keyword>
<dbReference type="EC" id="2.1.1.185" evidence="6"/>
<dbReference type="InterPro" id="IPR004441">
    <property type="entry name" value="rRNA_MeTrfase_TrmH"/>
</dbReference>
<keyword evidence="3 6" id="KW-0489">Methyltransferase</keyword>
<feature type="binding site" evidence="6">
    <location>
        <position position="198"/>
    </location>
    <ligand>
        <name>S-adenosyl-L-methionine</name>
        <dbReference type="ChEBI" id="CHEBI:59789"/>
    </ligand>
</feature>
<dbReference type="GO" id="GO:0005829">
    <property type="term" value="C:cytosol"/>
    <property type="evidence" value="ECO:0007669"/>
    <property type="project" value="TreeGrafter"/>
</dbReference>
<dbReference type="SMART" id="SM00967">
    <property type="entry name" value="SpoU_sub_bind"/>
    <property type="match status" value="1"/>
</dbReference>
<dbReference type="SUPFAM" id="SSF75217">
    <property type="entry name" value="alpha/beta knot"/>
    <property type="match status" value="1"/>
</dbReference>
<comment type="subcellular location">
    <subcellularLocation>
        <location evidence="6">Cytoplasm</location>
    </subcellularLocation>
</comment>
<dbReference type="Pfam" id="PF00588">
    <property type="entry name" value="SpoU_methylase"/>
    <property type="match status" value="1"/>
</dbReference>